<keyword evidence="1" id="KW-1133">Transmembrane helix</keyword>
<feature type="transmembrane region" description="Helical" evidence="1">
    <location>
        <begin position="53"/>
        <end position="72"/>
    </location>
</feature>
<feature type="transmembrane region" description="Helical" evidence="1">
    <location>
        <begin position="166"/>
        <end position="183"/>
    </location>
</feature>
<feature type="transmembrane region" description="Helical" evidence="1">
    <location>
        <begin position="225"/>
        <end position="243"/>
    </location>
</feature>
<comment type="caution">
    <text evidence="2">The sequence shown here is derived from an EMBL/GenBank/DDBJ whole genome shotgun (WGS) entry which is preliminary data.</text>
</comment>
<sequence length="255" mass="29460">MKKYWQIFIMAWGNLLEYRVDFIWRIAGSIINTLVLMAFWTSILSSGLGNKNYTVYTLSIYYLVIGFTNIFVSFQGQQAAHEIWDGSLSAELMKPYNFFVKYFLRPFPERLIALLVFIVFLKIINFSLDPVTFILWILTLFAGLILYFFSFLAINGLAFWFSRVHGFGALFLNLGGLLSGYLIPLDMLPLAWANFAKYLPFQFLAYVPAKTLLGEYSNWQITQRIILALAWAAFFALIARIVWNKGLRSYDSSGR</sequence>
<dbReference type="AlphaFoldDB" id="A0A1F5Z101"/>
<evidence type="ECO:0000313" key="3">
    <source>
        <dbReference type="Proteomes" id="UP000178681"/>
    </source>
</evidence>
<dbReference type="PANTHER" id="PTHR36832">
    <property type="entry name" value="SLR1174 PROTEIN-RELATED"/>
    <property type="match status" value="1"/>
</dbReference>
<name>A0A1F5Z101_9BACT</name>
<dbReference type="PANTHER" id="PTHR36832:SF1">
    <property type="entry name" value="SLR1174 PROTEIN"/>
    <property type="match status" value="1"/>
</dbReference>
<feature type="transmembrane region" description="Helical" evidence="1">
    <location>
        <begin position="111"/>
        <end position="128"/>
    </location>
</feature>
<proteinExistence type="predicted"/>
<dbReference type="InterPro" id="IPR010390">
    <property type="entry name" value="ABC-2_transporter-like"/>
</dbReference>
<accession>A0A1F5Z101</accession>
<keyword evidence="1" id="KW-0472">Membrane</keyword>
<dbReference type="STRING" id="1798377.A2872_03230"/>
<dbReference type="Proteomes" id="UP000178681">
    <property type="component" value="Unassembled WGS sequence"/>
</dbReference>
<keyword evidence="1" id="KW-0812">Transmembrane</keyword>
<feature type="transmembrane region" description="Helical" evidence="1">
    <location>
        <begin position="134"/>
        <end position="154"/>
    </location>
</feature>
<evidence type="ECO:0000256" key="1">
    <source>
        <dbReference type="SAM" id="Phobius"/>
    </source>
</evidence>
<dbReference type="EMBL" id="MFJG01000028">
    <property type="protein sequence ID" value="OGG05802.1"/>
    <property type="molecule type" value="Genomic_DNA"/>
</dbReference>
<organism evidence="2 3">
    <name type="scientific">Candidatus Gottesmanbacteria bacterium RIFCSPHIGHO2_01_FULL_42_12</name>
    <dbReference type="NCBI Taxonomy" id="1798377"/>
    <lineage>
        <taxon>Bacteria</taxon>
        <taxon>Candidatus Gottesmaniibacteriota</taxon>
    </lineage>
</organism>
<reference evidence="2 3" key="1">
    <citation type="journal article" date="2016" name="Nat. Commun.">
        <title>Thousands of microbial genomes shed light on interconnected biogeochemical processes in an aquifer system.</title>
        <authorList>
            <person name="Anantharaman K."/>
            <person name="Brown C.T."/>
            <person name="Hug L.A."/>
            <person name="Sharon I."/>
            <person name="Castelle C.J."/>
            <person name="Probst A.J."/>
            <person name="Thomas B.C."/>
            <person name="Singh A."/>
            <person name="Wilkins M.J."/>
            <person name="Karaoz U."/>
            <person name="Brodie E.L."/>
            <person name="Williams K.H."/>
            <person name="Hubbard S.S."/>
            <person name="Banfield J.F."/>
        </authorList>
    </citation>
    <scope>NUCLEOTIDE SEQUENCE [LARGE SCALE GENOMIC DNA]</scope>
</reference>
<dbReference type="Pfam" id="PF06182">
    <property type="entry name" value="ABC2_membrane_6"/>
    <property type="match status" value="1"/>
</dbReference>
<feature type="transmembrane region" description="Helical" evidence="1">
    <location>
        <begin position="22"/>
        <end position="41"/>
    </location>
</feature>
<gene>
    <name evidence="2" type="ORF">A2872_03230</name>
</gene>
<evidence type="ECO:0000313" key="2">
    <source>
        <dbReference type="EMBL" id="OGG05802.1"/>
    </source>
</evidence>
<protein>
    <recommendedName>
        <fullName evidence="4">ABC transporter permease</fullName>
    </recommendedName>
</protein>
<evidence type="ECO:0008006" key="4">
    <source>
        <dbReference type="Google" id="ProtNLM"/>
    </source>
</evidence>